<dbReference type="PATRIC" id="fig|1121405.3.peg.2217"/>
<dbReference type="InterPro" id="IPR002549">
    <property type="entry name" value="AI-2E-like"/>
</dbReference>
<comment type="subcellular location">
    <subcellularLocation>
        <location evidence="1">Cell membrane</location>
        <topology evidence="1">Multi-pass membrane protein</topology>
    </subcellularLocation>
</comment>
<feature type="transmembrane region" description="Helical" evidence="8">
    <location>
        <begin position="230"/>
        <end position="259"/>
    </location>
</feature>
<organism evidence="9 10">
    <name type="scientific">Desulfococcus multivorans DSM 2059</name>
    <dbReference type="NCBI Taxonomy" id="1121405"/>
    <lineage>
        <taxon>Bacteria</taxon>
        <taxon>Pseudomonadati</taxon>
        <taxon>Thermodesulfobacteriota</taxon>
        <taxon>Desulfobacteria</taxon>
        <taxon>Desulfobacterales</taxon>
        <taxon>Desulfococcaceae</taxon>
        <taxon>Desulfococcus</taxon>
    </lineage>
</organism>
<keyword evidence="4" id="KW-1003">Cell membrane</keyword>
<dbReference type="Proteomes" id="UP000014977">
    <property type="component" value="Unassembled WGS sequence"/>
</dbReference>
<name>S7TRF7_DESML</name>
<evidence type="ECO:0000256" key="3">
    <source>
        <dbReference type="ARBA" id="ARBA00022448"/>
    </source>
</evidence>
<evidence type="ECO:0000256" key="6">
    <source>
        <dbReference type="ARBA" id="ARBA00022989"/>
    </source>
</evidence>
<protein>
    <recommendedName>
        <fullName evidence="11">Permease</fullName>
    </recommendedName>
</protein>
<evidence type="ECO:0008006" key="11">
    <source>
        <dbReference type="Google" id="ProtNLM"/>
    </source>
</evidence>
<evidence type="ECO:0000313" key="10">
    <source>
        <dbReference type="Proteomes" id="UP000014977"/>
    </source>
</evidence>
<evidence type="ECO:0000313" key="9">
    <source>
        <dbReference type="EMBL" id="EPR39717.1"/>
    </source>
</evidence>
<evidence type="ECO:0000256" key="5">
    <source>
        <dbReference type="ARBA" id="ARBA00022692"/>
    </source>
</evidence>
<dbReference type="RefSeq" id="WP_020877322.1">
    <property type="nucleotide sequence ID" value="NZ_ATHJ01000088.1"/>
</dbReference>
<evidence type="ECO:0000256" key="8">
    <source>
        <dbReference type="SAM" id="Phobius"/>
    </source>
</evidence>
<dbReference type="PANTHER" id="PTHR21716:SF53">
    <property type="entry name" value="PERMEASE PERM-RELATED"/>
    <property type="match status" value="1"/>
</dbReference>
<dbReference type="Pfam" id="PF01594">
    <property type="entry name" value="AI-2E_transport"/>
    <property type="match status" value="1"/>
</dbReference>
<feature type="transmembrane region" description="Helical" evidence="8">
    <location>
        <begin position="66"/>
        <end position="91"/>
    </location>
</feature>
<feature type="transmembrane region" description="Helical" evidence="8">
    <location>
        <begin position="36"/>
        <end position="54"/>
    </location>
</feature>
<keyword evidence="7 8" id="KW-0472">Membrane</keyword>
<evidence type="ECO:0000256" key="4">
    <source>
        <dbReference type="ARBA" id="ARBA00022475"/>
    </source>
</evidence>
<keyword evidence="3" id="KW-0813">Transport</keyword>
<dbReference type="EMBL" id="ATHJ01000088">
    <property type="protein sequence ID" value="EPR39717.1"/>
    <property type="molecule type" value="Genomic_DNA"/>
</dbReference>
<keyword evidence="6 8" id="KW-1133">Transmembrane helix</keyword>
<gene>
    <name evidence="9" type="ORF">dsmv_2565</name>
</gene>
<dbReference type="PANTHER" id="PTHR21716">
    <property type="entry name" value="TRANSMEMBRANE PROTEIN"/>
    <property type="match status" value="1"/>
</dbReference>
<accession>S7TRF7</accession>
<keyword evidence="10" id="KW-1185">Reference proteome</keyword>
<dbReference type="eggNOG" id="COG0628">
    <property type="taxonomic scope" value="Bacteria"/>
</dbReference>
<evidence type="ECO:0000256" key="2">
    <source>
        <dbReference type="ARBA" id="ARBA00009773"/>
    </source>
</evidence>
<sequence length="374" mass="41440">MALNHRPYTFDRVVRALISMGFLWGIIWLLNYLSDALIPFAVALLLAYMMNPLVSWVQKRIKNRLAAVLISLLIVFFVLGAMAAVIIPIVVSEISHMGRLLSRLVNDTDLARRADQLLPRDIWEAVKTAAGRPEIQDFFRTDNFWKIFEAVSRRLLPGVWGLITGTASFLLGIIGLGVVALYVVFLLLDYEKVSAGWKELIPPNYREAVTGFVADFESAMSRYFRGQTAVAFMCGILFSVGFVWVGLPLGMLLGMFVGLLNMVPYLQIIGFVPAFVLAVIHALESNTDIWLVLGTTTAVFGVVQLIQDAILVPRIMGRVTGLNPAMIMLSLSIWGKLLGLLGLIIALPLTYLLLVYYRRFLASVKPASASSIDT</sequence>
<keyword evidence="5 8" id="KW-0812">Transmembrane</keyword>
<proteinExistence type="inferred from homology"/>
<feature type="transmembrane region" description="Helical" evidence="8">
    <location>
        <begin position="290"/>
        <end position="313"/>
    </location>
</feature>
<evidence type="ECO:0000256" key="1">
    <source>
        <dbReference type="ARBA" id="ARBA00004651"/>
    </source>
</evidence>
<feature type="transmembrane region" description="Helical" evidence="8">
    <location>
        <begin position="333"/>
        <end position="357"/>
    </location>
</feature>
<feature type="transmembrane region" description="Helical" evidence="8">
    <location>
        <begin position="12"/>
        <end position="30"/>
    </location>
</feature>
<feature type="transmembrane region" description="Helical" evidence="8">
    <location>
        <begin position="159"/>
        <end position="188"/>
    </location>
</feature>
<dbReference type="STRING" id="897.B2D07_19070"/>
<dbReference type="GO" id="GO:0005886">
    <property type="term" value="C:plasma membrane"/>
    <property type="evidence" value="ECO:0007669"/>
    <property type="project" value="UniProtKB-SubCell"/>
</dbReference>
<dbReference type="AlphaFoldDB" id="S7TRF7"/>
<evidence type="ECO:0000256" key="7">
    <source>
        <dbReference type="ARBA" id="ARBA00023136"/>
    </source>
</evidence>
<dbReference type="OrthoDB" id="1010875at2"/>
<comment type="caution">
    <text evidence="9">The sequence shown here is derived from an EMBL/GenBank/DDBJ whole genome shotgun (WGS) entry which is preliminary data.</text>
</comment>
<comment type="similarity">
    <text evidence="2">Belongs to the autoinducer-2 exporter (AI-2E) (TC 2.A.86) family.</text>
</comment>
<feature type="transmembrane region" description="Helical" evidence="8">
    <location>
        <begin position="265"/>
        <end position="283"/>
    </location>
</feature>
<dbReference type="GO" id="GO:0055085">
    <property type="term" value="P:transmembrane transport"/>
    <property type="evidence" value="ECO:0007669"/>
    <property type="project" value="TreeGrafter"/>
</dbReference>
<reference evidence="9 10" key="1">
    <citation type="journal article" date="2013" name="Genome Announc.">
        <title>Draft genome sequences for three mercury-methylating, sulfate-reducing bacteria.</title>
        <authorList>
            <person name="Brown S.D."/>
            <person name="Hurt R.A.Jr."/>
            <person name="Gilmour C.C."/>
            <person name="Elias D.A."/>
        </authorList>
    </citation>
    <scope>NUCLEOTIDE SEQUENCE [LARGE SCALE GENOMIC DNA]</scope>
    <source>
        <strain evidence="9 10">DSM 2059</strain>
    </source>
</reference>